<gene>
    <name evidence="14" type="primary">ICAM2</name>
</gene>
<evidence type="ECO:0000256" key="9">
    <source>
        <dbReference type="ARBA" id="ARBA00023157"/>
    </source>
</evidence>
<reference evidence="14" key="3">
    <citation type="submission" date="2025-09" db="UniProtKB">
        <authorList>
            <consortium name="Ensembl"/>
        </authorList>
    </citation>
    <scope>IDENTIFICATION</scope>
</reference>
<keyword evidence="7 12" id="KW-1133">Transmembrane helix</keyword>
<dbReference type="Pfam" id="PF03921">
    <property type="entry name" value="ICAM_N"/>
    <property type="match status" value="1"/>
</dbReference>
<comment type="subcellular location">
    <subcellularLocation>
        <location evidence="1">Membrane</location>
        <topology evidence="1">Single-pass type I membrane protein</topology>
    </subcellularLocation>
</comment>
<keyword evidence="3 12" id="KW-0812">Transmembrane</keyword>
<dbReference type="SUPFAM" id="SSF48726">
    <property type="entry name" value="Immunoglobulin"/>
    <property type="match status" value="2"/>
</dbReference>
<dbReference type="InterPro" id="IPR036179">
    <property type="entry name" value="Ig-like_dom_sf"/>
</dbReference>
<dbReference type="CDD" id="cd20995">
    <property type="entry name" value="IgI_N_ICAM-2"/>
    <property type="match status" value="1"/>
</dbReference>
<dbReference type="GO" id="GO:0005178">
    <property type="term" value="F:integrin binding"/>
    <property type="evidence" value="ECO:0007669"/>
    <property type="project" value="InterPro"/>
</dbReference>
<dbReference type="PANTHER" id="PTHR13771">
    <property type="entry name" value="INTERCELLULAR ADHESION MOLECULE"/>
    <property type="match status" value="1"/>
</dbReference>
<evidence type="ECO:0000256" key="6">
    <source>
        <dbReference type="ARBA" id="ARBA00022889"/>
    </source>
</evidence>
<proteinExistence type="inferred from homology"/>
<keyword evidence="4" id="KW-0732">Signal</keyword>
<dbReference type="PRINTS" id="PR01473">
    <property type="entry name" value="ICAM"/>
</dbReference>
<comment type="similarity">
    <text evidence="2">Belongs to the immunoglobulin superfamily. ICAM family.</text>
</comment>
<dbReference type="GO" id="GO:0098609">
    <property type="term" value="P:cell-cell adhesion"/>
    <property type="evidence" value="ECO:0007669"/>
    <property type="project" value="InterPro"/>
</dbReference>
<sequence length="346" mass="38390">MDMEHSLRKTNLELMGRWAGGRTARGRESDGGWPPGLARAMTPDKGKVAAGPPVTFPLQPLTQEPDCLNGQLHWRAGGGGMTRLPSVSGFPGSDEKVFEVHVRPKKLVVEPKGSLEVNCSTTCNQPEVGGLETSLDKILLDQRAHWKHYLVSNISHDAVLQCHFTCSGKQESMNSNVSVYQPPRQVILTLQPTWVAVGKSFTIECRVPTVEPLDSLTLFLFRGNETLHNQTFGKAAPALQEATATFSSTAHREDGHHNFSCLAVLDLMSRGGNIFHKYSAPKMLEIYEPVSDSQMVIIVTVVSVLLFLFVTSVLLCFIFSQHWRQRRTGTYGVRAAWRRLPQAFRP</sequence>
<keyword evidence="6" id="KW-0130">Cell adhesion</keyword>
<dbReference type="InterPro" id="IPR003988">
    <property type="entry name" value="ICAM"/>
</dbReference>
<evidence type="ECO:0000256" key="12">
    <source>
        <dbReference type="SAM" id="Phobius"/>
    </source>
</evidence>
<dbReference type="InterPro" id="IPR047012">
    <property type="entry name" value="ICAM_VCAM"/>
</dbReference>
<keyword evidence="9" id="KW-1015">Disulfide bond</keyword>
<dbReference type="Gene3D" id="2.60.40.10">
    <property type="entry name" value="Immunoglobulins"/>
    <property type="match status" value="2"/>
</dbReference>
<reference evidence="14 15" key="1">
    <citation type="submission" date="2008-02" db="EMBL/GenBank/DDBJ databases">
        <title>A 6x draft sequence assembly of the Pongo pygmaeus abelii genome.</title>
        <authorList>
            <person name="Wilson R.K."/>
            <person name="Mardis E."/>
        </authorList>
    </citation>
    <scope>NUCLEOTIDE SEQUENCE [LARGE SCALE GENOMIC DNA]</scope>
</reference>
<organism evidence="14 15">
    <name type="scientific">Pongo abelii</name>
    <name type="common">Sumatran orangutan</name>
    <name type="synonym">Pongo pygmaeus abelii</name>
    <dbReference type="NCBI Taxonomy" id="9601"/>
    <lineage>
        <taxon>Eukaryota</taxon>
        <taxon>Metazoa</taxon>
        <taxon>Chordata</taxon>
        <taxon>Craniata</taxon>
        <taxon>Vertebrata</taxon>
        <taxon>Euteleostomi</taxon>
        <taxon>Mammalia</taxon>
        <taxon>Eutheria</taxon>
        <taxon>Euarchontoglires</taxon>
        <taxon>Primates</taxon>
        <taxon>Haplorrhini</taxon>
        <taxon>Catarrhini</taxon>
        <taxon>Hominidae</taxon>
        <taxon>Pongo</taxon>
    </lineage>
</organism>
<accession>A0A8I5YV60</accession>
<dbReference type="InterPro" id="IPR013768">
    <property type="entry name" value="ICAM_N"/>
</dbReference>
<name>A0A8I5YV60_PONAB</name>
<feature type="transmembrane region" description="Helical" evidence="12">
    <location>
        <begin position="295"/>
        <end position="319"/>
    </location>
</feature>
<evidence type="ECO:0000259" key="13">
    <source>
        <dbReference type="Pfam" id="PF03921"/>
    </source>
</evidence>
<evidence type="ECO:0000256" key="11">
    <source>
        <dbReference type="ARBA" id="ARBA00023319"/>
    </source>
</evidence>
<dbReference type="Proteomes" id="UP000001595">
    <property type="component" value="Chromosome 17"/>
</dbReference>
<evidence type="ECO:0000256" key="8">
    <source>
        <dbReference type="ARBA" id="ARBA00023136"/>
    </source>
</evidence>
<reference evidence="14" key="2">
    <citation type="submission" date="2025-08" db="UniProtKB">
        <authorList>
            <consortium name="Ensembl"/>
        </authorList>
    </citation>
    <scope>IDENTIFICATION</scope>
</reference>
<keyword evidence="5" id="KW-0677">Repeat</keyword>
<evidence type="ECO:0000256" key="2">
    <source>
        <dbReference type="ARBA" id="ARBA00005925"/>
    </source>
</evidence>
<dbReference type="InterPro" id="IPR003987">
    <property type="entry name" value="ICAM_VCAM_N"/>
</dbReference>
<keyword evidence="11" id="KW-0393">Immunoglobulin domain</keyword>
<keyword evidence="10" id="KW-0325">Glycoprotein</keyword>
<dbReference type="OMA" id="YDIWRAS"/>
<dbReference type="PANTHER" id="PTHR13771:SF3">
    <property type="entry name" value="INTERCELLULAR ADHESION MOLECULE 2"/>
    <property type="match status" value="1"/>
</dbReference>
<evidence type="ECO:0000313" key="15">
    <source>
        <dbReference type="Proteomes" id="UP000001595"/>
    </source>
</evidence>
<evidence type="ECO:0000256" key="4">
    <source>
        <dbReference type="ARBA" id="ARBA00022729"/>
    </source>
</evidence>
<dbReference type="InterPro" id="IPR013783">
    <property type="entry name" value="Ig-like_fold"/>
</dbReference>
<evidence type="ECO:0000256" key="10">
    <source>
        <dbReference type="ARBA" id="ARBA00023180"/>
    </source>
</evidence>
<dbReference type="Ensembl" id="ENSPPYT00000044238.1">
    <property type="protein sequence ID" value="ENSPPYP00000044685.1"/>
    <property type="gene ID" value="ENSPPYG00000008538.3"/>
</dbReference>
<dbReference type="AlphaFoldDB" id="A0A8I5YV60"/>
<protein>
    <submittedName>
        <fullName evidence="14">Intercellular adhesion molecule 2</fullName>
    </submittedName>
</protein>
<keyword evidence="8 12" id="KW-0472">Membrane</keyword>
<evidence type="ECO:0000256" key="3">
    <source>
        <dbReference type="ARBA" id="ARBA00022692"/>
    </source>
</evidence>
<evidence type="ECO:0000256" key="1">
    <source>
        <dbReference type="ARBA" id="ARBA00004479"/>
    </source>
</evidence>
<dbReference type="GO" id="GO:0005886">
    <property type="term" value="C:plasma membrane"/>
    <property type="evidence" value="ECO:0007669"/>
    <property type="project" value="TreeGrafter"/>
</dbReference>
<dbReference type="GeneTree" id="ENSGT00940000161654"/>
<dbReference type="FunFam" id="2.60.40.10:FF:000194">
    <property type="entry name" value="Intercellular adhesion molecule 1"/>
    <property type="match status" value="1"/>
</dbReference>
<dbReference type="PRINTS" id="PR01472">
    <property type="entry name" value="ICAMVCAM1"/>
</dbReference>
<feature type="domain" description="Intercellular adhesion molecule N-terminal" evidence="13">
    <location>
        <begin position="95"/>
        <end position="185"/>
    </location>
</feature>
<evidence type="ECO:0000256" key="5">
    <source>
        <dbReference type="ARBA" id="ARBA00022737"/>
    </source>
</evidence>
<evidence type="ECO:0000313" key="14">
    <source>
        <dbReference type="Ensembl" id="ENSPPYP00000044685.1"/>
    </source>
</evidence>
<evidence type="ECO:0000256" key="7">
    <source>
        <dbReference type="ARBA" id="ARBA00022989"/>
    </source>
</evidence>
<keyword evidence="15" id="KW-1185">Reference proteome</keyword>
<dbReference type="FunFam" id="2.60.40.10:FF:000338">
    <property type="entry name" value="intercellular adhesion molecule 5"/>
    <property type="match status" value="1"/>
</dbReference>